<sequence>MQLTKRADITDGVESDEDYREGLGEGDFNATENQEKEAMVSGTMSNVSNSAHVPAARRMCSPSSRPLVRKRLGNTLGKSGGEDFILEIMKMSMLQEQKRREAEHRRYLDEKDAERLRRDEERSYRTQRIEEERLRREEEHERRKEDGKGLEEDIGSSNQMMHMMLMALLGHKKGVQSK</sequence>
<feature type="compositionally biased region" description="Basic and acidic residues" evidence="1">
    <location>
        <begin position="99"/>
        <end position="151"/>
    </location>
</feature>
<reference evidence="2 3" key="1">
    <citation type="journal article" date="2018" name="Mol. Biol. Evol.">
        <title>Analysis of the draft genome of the red seaweed Gracilariopsis chorda provides insights into genome size evolution in Rhodophyta.</title>
        <authorList>
            <person name="Lee J."/>
            <person name="Yang E.C."/>
            <person name="Graf L."/>
            <person name="Yang J.H."/>
            <person name="Qiu H."/>
            <person name="Zel Zion U."/>
            <person name="Chan C.X."/>
            <person name="Stephens T.G."/>
            <person name="Weber A.P.M."/>
            <person name="Boo G.H."/>
            <person name="Boo S.M."/>
            <person name="Kim K.M."/>
            <person name="Shin Y."/>
            <person name="Jung M."/>
            <person name="Lee S.J."/>
            <person name="Yim H.S."/>
            <person name="Lee J.H."/>
            <person name="Bhattacharya D."/>
            <person name="Yoon H.S."/>
        </authorList>
    </citation>
    <scope>NUCLEOTIDE SEQUENCE [LARGE SCALE GENOMIC DNA]</scope>
    <source>
        <strain evidence="2 3">SKKU-2015</strain>
        <tissue evidence="2">Whole body</tissue>
    </source>
</reference>
<evidence type="ECO:0000313" key="2">
    <source>
        <dbReference type="EMBL" id="PXF43095.1"/>
    </source>
</evidence>
<dbReference type="Proteomes" id="UP000247409">
    <property type="component" value="Unassembled WGS sequence"/>
</dbReference>
<dbReference type="AlphaFoldDB" id="A0A2V3ILY1"/>
<proteinExistence type="predicted"/>
<feature type="region of interest" description="Disordered" evidence="1">
    <location>
        <begin position="1"/>
        <end position="32"/>
    </location>
</feature>
<evidence type="ECO:0000313" key="3">
    <source>
        <dbReference type="Proteomes" id="UP000247409"/>
    </source>
</evidence>
<name>A0A2V3ILY1_9FLOR</name>
<organism evidence="2 3">
    <name type="scientific">Gracilariopsis chorda</name>
    <dbReference type="NCBI Taxonomy" id="448386"/>
    <lineage>
        <taxon>Eukaryota</taxon>
        <taxon>Rhodophyta</taxon>
        <taxon>Florideophyceae</taxon>
        <taxon>Rhodymeniophycidae</taxon>
        <taxon>Gracilariales</taxon>
        <taxon>Gracilariaceae</taxon>
        <taxon>Gracilariopsis</taxon>
    </lineage>
</organism>
<evidence type="ECO:0000256" key="1">
    <source>
        <dbReference type="SAM" id="MobiDB-lite"/>
    </source>
</evidence>
<gene>
    <name evidence="2" type="ORF">BWQ96_07181</name>
</gene>
<accession>A0A2V3ILY1</accession>
<keyword evidence="3" id="KW-1185">Reference proteome</keyword>
<feature type="region of interest" description="Disordered" evidence="1">
    <location>
        <begin position="99"/>
        <end position="159"/>
    </location>
</feature>
<protein>
    <submittedName>
        <fullName evidence="2">Uncharacterized protein</fullName>
    </submittedName>
</protein>
<dbReference type="EMBL" id="NBIV01000138">
    <property type="protein sequence ID" value="PXF43095.1"/>
    <property type="molecule type" value="Genomic_DNA"/>
</dbReference>
<comment type="caution">
    <text evidence="2">The sequence shown here is derived from an EMBL/GenBank/DDBJ whole genome shotgun (WGS) entry which is preliminary data.</text>
</comment>